<dbReference type="InParanoid" id="A0A0C2T6W8"/>
<dbReference type="InterPro" id="IPR022052">
    <property type="entry name" value="Histone-bd_RBBP4-like_N"/>
</dbReference>
<organism evidence="7 8">
    <name type="scientific">Amanita muscaria (strain Koide BX008)</name>
    <dbReference type="NCBI Taxonomy" id="946122"/>
    <lineage>
        <taxon>Eukaryota</taxon>
        <taxon>Fungi</taxon>
        <taxon>Dikarya</taxon>
        <taxon>Basidiomycota</taxon>
        <taxon>Agaricomycotina</taxon>
        <taxon>Agaricomycetes</taxon>
        <taxon>Agaricomycetidae</taxon>
        <taxon>Agaricales</taxon>
        <taxon>Pluteineae</taxon>
        <taxon>Amanitaceae</taxon>
        <taxon>Amanita</taxon>
    </lineage>
</organism>
<keyword evidence="1 4" id="KW-0853">WD repeat</keyword>
<dbReference type="InterPro" id="IPR001680">
    <property type="entry name" value="WD40_rpt"/>
</dbReference>
<dbReference type="AlphaFoldDB" id="A0A0C2T6W8"/>
<dbReference type="SUPFAM" id="SSF50978">
    <property type="entry name" value="WD40 repeat-like"/>
    <property type="match status" value="1"/>
</dbReference>
<dbReference type="PANTHER" id="PTHR45903">
    <property type="entry name" value="GLUTAMATE-RICH WD REPEAT-CONTAINING PROTEIN 1"/>
    <property type="match status" value="1"/>
</dbReference>
<feature type="compositionally biased region" description="Acidic residues" evidence="5">
    <location>
        <begin position="180"/>
        <end position="195"/>
    </location>
</feature>
<feature type="repeat" description="WD" evidence="4">
    <location>
        <begin position="326"/>
        <end position="368"/>
    </location>
</feature>
<dbReference type="InterPro" id="IPR020472">
    <property type="entry name" value="WD40_PAC1"/>
</dbReference>
<feature type="region of interest" description="Disordered" evidence="5">
    <location>
        <begin position="1"/>
        <end position="73"/>
    </location>
</feature>
<evidence type="ECO:0000256" key="2">
    <source>
        <dbReference type="ARBA" id="ARBA00022737"/>
    </source>
</evidence>
<keyword evidence="8" id="KW-1185">Reference proteome</keyword>
<dbReference type="GO" id="GO:0042254">
    <property type="term" value="P:ribosome biogenesis"/>
    <property type="evidence" value="ECO:0007669"/>
    <property type="project" value="TreeGrafter"/>
</dbReference>
<dbReference type="PANTHER" id="PTHR45903:SF1">
    <property type="entry name" value="GLUTAMATE-RICH WD REPEAT-CONTAINING PROTEIN 1"/>
    <property type="match status" value="1"/>
</dbReference>
<sequence length="522" mass="57531">MSKRSVTEVVSSDAQEGKPLSKAHGVGPRREDILPNEMGEFEDAWEDEVESDEEVVDAGENEEQEDGRPEGMDIDQVLPPVEESEEQAVAPKVYIPGSHVLAEDEVLEADDSVYIMRHSMNVRWPCLSFDVLRDNLGDERQRFPATAYIVAGTQADIAKNNEVLVYKMSSLHRTQKDGGEYDNDSEPDDDDEEDDNLDEDAILEFRSIPHFGGVNRVRAQPLPPSTPLPPVSQPYHVATWAETGKVHIWDVRPLIESLDVPGYSLDKARVNEPVFTINSHGKTEGFAMDWAASGPSSLRLLTGDVHSKIYLTTSTPSGFNPLSQPFLSHTSSVEDLQWSPSEPTVFASCSADCTVQVWDVRSKGRKSVAGIDGAHESDVNVISWNRSTTYLLLSGGDEGGIKVWDLRNVKKKGSAGPTSSPVASFKWHKAPITSIEWSTVEDSIFAASGADDQVSLWDLAVEQDDESTTMDESTEDHQVPPQLLFVHQGQKDIKEVHWHPQIPGAVVTTALDGFNVFKTISV</sequence>
<protein>
    <recommendedName>
        <fullName evidence="3">Glutamate-rich WD repeat-containing protein 1</fullName>
    </recommendedName>
</protein>
<dbReference type="GO" id="GO:0005730">
    <property type="term" value="C:nucleolus"/>
    <property type="evidence" value="ECO:0007669"/>
    <property type="project" value="TreeGrafter"/>
</dbReference>
<accession>A0A0C2T6W8</accession>
<dbReference type="OrthoDB" id="2161379at2759"/>
<gene>
    <name evidence="7" type="ORF">M378DRAFT_174924</name>
</gene>
<evidence type="ECO:0000313" key="7">
    <source>
        <dbReference type="EMBL" id="KIL71725.1"/>
    </source>
</evidence>
<feature type="domain" description="Histone-binding protein RBBP4-like N-terminal" evidence="6">
    <location>
        <begin position="104"/>
        <end position="172"/>
    </location>
</feature>
<reference evidence="7 8" key="1">
    <citation type="submission" date="2014-04" db="EMBL/GenBank/DDBJ databases">
        <title>Evolutionary Origins and Diversification of the Mycorrhizal Mutualists.</title>
        <authorList>
            <consortium name="DOE Joint Genome Institute"/>
            <consortium name="Mycorrhizal Genomics Consortium"/>
            <person name="Kohler A."/>
            <person name="Kuo A."/>
            <person name="Nagy L.G."/>
            <person name="Floudas D."/>
            <person name="Copeland A."/>
            <person name="Barry K.W."/>
            <person name="Cichocki N."/>
            <person name="Veneault-Fourrey C."/>
            <person name="LaButti K."/>
            <person name="Lindquist E.A."/>
            <person name="Lipzen A."/>
            <person name="Lundell T."/>
            <person name="Morin E."/>
            <person name="Murat C."/>
            <person name="Riley R."/>
            <person name="Ohm R."/>
            <person name="Sun H."/>
            <person name="Tunlid A."/>
            <person name="Henrissat B."/>
            <person name="Grigoriev I.V."/>
            <person name="Hibbett D.S."/>
            <person name="Martin F."/>
        </authorList>
    </citation>
    <scope>NUCLEOTIDE SEQUENCE [LARGE SCALE GENOMIC DNA]</scope>
    <source>
        <strain evidence="7 8">Koide BX008</strain>
    </source>
</reference>
<dbReference type="Proteomes" id="UP000054549">
    <property type="component" value="Unassembled WGS sequence"/>
</dbReference>
<evidence type="ECO:0000313" key="8">
    <source>
        <dbReference type="Proteomes" id="UP000054549"/>
    </source>
</evidence>
<evidence type="ECO:0000256" key="3">
    <source>
        <dbReference type="ARBA" id="ARBA00040876"/>
    </source>
</evidence>
<dbReference type="STRING" id="946122.A0A0C2T6W8"/>
<dbReference type="InterPro" id="IPR051972">
    <property type="entry name" value="Glutamate-rich_WD_repeat"/>
</dbReference>
<dbReference type="Pfam" id="PF00400">
    <property type="entry name" value="WD40"/>
    <property type="match status" value="3"/>
</dbReference>
<evidence type="ECO:0000256" key="5">
    <source>
        <dbReference type="SAM" id="MobiDB-lite"/>
    </source>
</evidence>
<dbReference type="Pfam" id="PF12265">
    <property type="entry name" value="CAF1C_H4-bd"/>
    <property type="match status" value="1"/>
</dbReference>
<dbReference type="SMART" id="SM00320">
    <property type="entry name" value="WD40"/>
    <property type="match status" value="6"/>
</dbReference>
<evidence type="ECO:0000256" key="1">
    <source>
        <dbReference type="ARBA" id="ARBA00022574"/>
    </source>
</evidence>
<feature type="compositionally biased region" description="Acidic residues" evidence="5">
    <location>
        <begin position="39"/>
        <end position="65"/>
    </location>
</feature>
<dbReference type="PRINTS" id="PR00320">
    <property type="entry name" value="GPROTEINBRPT"/>
</dbReference>
<proteinExistence type="predicted"/>
<feature type="region of interest" description="Disordered" evidence="5">
    <location>
        <begin position="174"/>
        <end position="195"/>
    </location>
</feature>
<evidence type="ECO:0000259" key="6">
    <source>
        <dbReference type="Pfam" id="PF12265"/>
    </source>
</evidence>
<dbReference type="InterPro" id="IPR036322">
    <property type="entry name" value="WD40_repeat_dom_sf"/>
</dbReference>
<dbReference type="InterPro" id="IPR015943">
    <property type="entry name" value="WD40/YVTN_repeat-like_dom_sf"/>
</dbReference>
<feature type="repeat" description="WD" evidence="4">
    <location>
        <begin position="372"/>
        <end position="414"/>
    </location>
</feature>
<dbReference type="FunCoup" id="A0A0C2T6W8">
    <property type="interactions" value="531"/>
</dbReference>
<dbReference type="HOGENOM" id="CLU_025272_1_1_1"/>
<dbReference type="EMBL" id="KN818222">
    <property type="protein sequence ID" value="KIL71725.1"/>
    <property type="molecule type" value="Genomic_DNA"/>
</dbReference>
<dbReference type="PROSITE" id="PS50082">
    <property type="entry name" value="WD_REPEATS_2"/>
    <property type="match status" value="3"/>
</dbReference>
<dbReference type="PROSITE" id="PS50294">
    <property type="entry name" value="WD_REPEATS_REGION"/>
    <property type="match status" value="3"/>
</dbReference>
<name>A0A0C2T6W8_AMAMK</name>
<keyword evidence="2" id="KW-0677">Repeat</keyword>
<evidence type="ECO:0000256" key="4">
    <source>
        <dbReference type="PROSITE-ProRule" id="PRU00221"/>
    </source>
</evidence>
<dbReference type="Gene3D" id="2.130.10.10">
    <property type="entry name" value="YVTN repeat-like/Quinoprotein amine dehydrogenase"/>
    <property type="match status" value="1"/>
</dbReference>
<feature type="repeat" description="WD" evidence="4">
    <location>
        <begin position="425"/>
        <end position="467"/>
    </location>
</feature>